<protein>
    <submittedName>
        <fullName evidence="3">DUF11 domain-containing protein</fullName>
    </submittedName>
</protein>
<feature type="domain" description="CshA" evidence="2">
    <location>
        <begin position="93"/>
        <end position="160"/>
    </location>
</feature>
<gene>
    <name evidence="3" type="ORF">EGI31_14455</name>
</gene>
<evidence type="ECO:0000313" key="4">
    <source>
        <dbReference type="Proteomes" id="UP001204144"/>
    </source>
</evidence>
<dbReference type="EMBL" id="RJUF01000077">
    <property type="protein sequence ID" value="MCP9764151.1"/>
    <property type="molecule type" value="Genomic_DNA"/>
</dbReference>
<dbReference type="NCBIfam" id="TIGR04225">
    <property type="entry name" value="CshA_fibril_rpt"/>
    <property type="match status" value="1"/>
</dbReference>
<feature type="non-terminal residue" evidence="3">
    <location>
        <position position="331"/>
    </location>
</feature>
<dbReference type="AlphaFoldDB" id="A0AAE3KVG5"/>
<dbReference type="InterPro" id="IPR026395">
    <property type="entry name" value="CshA_fibril"/>
</dbReference>
<evidence type="ECO:0000259" key="2">
    <source>
        <dbReference type="Pfam" id="PF19076"/>
    </source>
</evidence>
<accession>A0AAE3KVG5</accession>
<sequence>DLDPITAGDQSSLIVAGEGTWTYNPTTGIAGFTPETTFKSDPTPIVYNMTETATGKSDTAILWVDYLPKTVNNSDVYIPGLPKTVDILANDSNGDTIVPSTVTIVGADPLSNGKTKTVLGEGVWTVNPITGTITFTPASGFVGNPTPIFYTGNDNDGNTSNQSQVSLIANAPSLVDVELTKTSNSQCQVNVDDIITFTVKVFRKDTLADLVAISVRDSLTSNMIYVSHTVSEGNFNAITGIWSGINIAAGDTATMTVSARVMTSVGGLACNMAWVHTQDRADVDSQPGNSIPTEDDIAKSCVSLPILLCSARGETIELSAPTGYASYIWQR</sequence>
<feature type="domain" description="DUF11" evidence="1">
    <location>
        <begin position="176"/>
        <end position="289"/>
    </location>
</feature>
<dbReference type="Pfam" id="PF01345">
    <property type="entry name" value="DUF11"/>
    <property type="match status" value="1"/>
</dbReference>
<feature type="non-terminal residue" evidence="3">
    <location>
        <position position="1"/>
    </location>
</feature>
<comment type="caution">
    <text evidence="3">The sequence shown here is derived from an EMBL/GenBank/DDBJ whole genome shotgun (WGS) entry which is preliminary data.</text>
</comment>
<dbReference type="Proteomes" id="UP001204144">
    <property type="component" value="Unassembled WGS sequence"/>
</dbReference>
<dbReference type="InterPro" id="IPR001434">
    <property type="entry name" value="OmcB-like_DUF11"/>
</dbReference>
<organism evidence="3 4">
    <name type="scientific">Lacihabitans soyangensis</name>
    <dbReference type="NCBI Taxonomy" id="869394"/>
    <lineage>
        <taxon>Bacteria</taxon>
        <taxon>Pseudomonadati</taxon>
        <taxon>Bacteroidota</taxon>
        <taxon>Cytophagia</taxon>
        <taxon>Cytophagales</taxon>
        <taxon>Leadbetterellaceae</taxon>
        <taxon>Lacihabitans</taxon>
    </lineage>
</organism>
<dbReference type="Pfam" id="PF19076">
    <property type="entry name" value="CshA_repeat"/>
    <property type="match status" value="1"/>
</dbReference>
<keyword evidence="4" id="KW-1185">Reference proteome</keyword>
<reference evidence="3 4" key="1">
    <citation type="submission" date="2018-11" db="EMBL/GenBank/DDBJ databases">
        <title>Novel bacteria species description.</title>
        <authorList>
            <person name="Han J.-H."/>
        </authorList>
    </citation>
    <scope>NUCLEOTIDE SEQUENCE [LARGE SCALE GENOMIC DNA]</scope>
    <source>
        <strain evidence="3 4">KCTC23259</strain>
    </source>
</reference>
<evidence type="ECO:0000259" key="1">
    <source>
        <dbReference type="Pfam" id="PF01345"/>
    </source>
</evidence>
<evidence type="ECO:0000313" key="3">
    <source>
        <dbReference type="EMBL" id="MCP9764151.1"/>
    </source>
</evidence>
<proteinExistence type="predicted"/>
<dbReference type="RefSeq" id="WP_255037905.1">
    <property type="nucleotide sequence ID" value="NZ_RJUF01000077.1"/>
</dbReference>
<name>A0AAE3KVG5_9BACT</name>